<dbReference type="Pfam" id="PF04851">
    <property type="entry name" value="ResIII"/>
    <property type="match status" value="1"/>
</dbReference>
<dbReference type="PROSITE" id="PS51192">
    <property type="entry name" value="HELICASE_ATP_BIND_1"/>
    <property type="match status" value="1"/>
</dbReference>
<evidence type="ECO:0000313" key="5">
    <source>
        <dbReference type="EMBL" id="KAB4181059.1"/>
    </source>
</evidence>
<dbReference type="GO" id="GO:0003677">
    <property type="term" value="F:DNA binding"/>
    <property type="evidence" value="ECO:0007669"/>
    <property type="project" value="InterPro"/>
</dbReference>
<dbReference type="EMBL" id="WCTY01000035">
    <property type="protein sequence ID" value="KAB4181059.1"/>
    <property type="molecule type" value="Genomic_DNA"/>
</dbReference>
<evidence type="ECO:0000256" key="1">
    <source>
        <dbReference type="ARBA" id="ARBA00022490"/>
    </source>
</evidence>
<reference evidence="5 6" key="1">
    <citation type="journal article" date="2019" name="Nat. Med.">
        <title>A library of human gut bacterial isolates paired with longitudinal multiomics data enables mechanistic microbiome research.</title>
        <authorList>
            <person name="Poyet M."/>
            <person name="Groussin M."/>
            <person name="Gibbons S.M."/>
            <person name="Avila-Pacheco J."/>
            <person name="Jiang X."/>
            <person name="Kearney S.M."/>
            <person name="Perrotta A.R."/>
            <person name="Berdy B."/>
            <person name="Zhao S."/>
            <person name="Lieberman T.D."/>
            <person name="Swanson P.K."/>
            <person name="Smith M."/>
            <person name="Roesemann S."/>
            <person name="Alexander J.E."/>
            <person name="Rich S.A."/>
            <person name="Livny J."/>
            <person name="Vlamakis H."/>
            <person name="Clish C."/>
            <person name="Bullock K."/>
            <person name="Deik A."/>
            <person name="Scott J."/>
            <person name="Pierce K.A."/>
            <person name="Xavier R.J."/>
            <person name="Alm E.J."/>
        </authorList>
    </citation>
    <scope>NUCLEOTIDE SEQUENCE [LARGE SCALE GENOMIC DNA]</scope>
    <source>
        <strain evidence="5 6">BIOML-A19</strain>
    </source>
</reference>
<evidence type="ECO:0000256" key="2">
    <source>
        <dbReference type="ARBA" id="ARBA00022741"/>
    </source>
</evidence>
<evidence type="ECO:0000259" key="4">
    <source>
        <dbReference type="PROSITE" id="PS51192"/>
    </source>
</evidence>
<comment type="caution">
    <text evidence="5">The sequence shown here is derived from an EMBL/GenBank/DDBJ whole genome shotgun (WGS) entry which is preliminary data.</text>
</comment>
<dbReference type="GO" id="GO:0006289">
    <property type="term" value="P:nucleotide-excision repair"/>
    <property type="evidence" value="ECO:0007669"/>
    <property type="project" value="InterPro"/>
</dbReference>
<evidence type="ECO:0000313" key="6">
    <source>
        <dbReference type="Proteomes" id="UP000487221"/>
    </source>
</evidence>
<feature type="non-terminal residue" evidence="5">
    <location>
        <position position="224"/>
    </location>
</feature>
<dbReference type="InterPro" id="IPR006935">
    <property type="entry name" value="Helicase/UvrB_N"/>
</dbReference>
<keyword evidence="1" id="KW-0963">Cytoplasm</keyword>
<protein>
    <submittedName>
        <fullName evidence="5">Excinuclease ABC subunit B</fullName>
    </submittedName>
</protein>
<dbReference type="SUPFAM" id="SSF52540">
    <property type="entry name" value="P-loop containing nucleoside triphosphate hydrolases"/>
    <property type="match status" value="1"/>
</dbReference>
<dbReference type="RefSeq" id="WP_192916958.1">
    <property type="nucleotide sequence ID" value="NZ_WCTY01000035.1"/>
</dbReference>
<organism evidence="5 6">
    <name type="scientific">Bacteroides uniformis</name>
    <dbReference type="NCBI Taxonomy" id="820"/>
    <lineage>
        <taxon>Bacteria</taxon>
        <taxon>Pseudomonadati</taxon>
        <taxon>Bacteroidota</taxon>
        <taxon>Bacteroidia</taxon>
        <taxon>Bacteroidales</taxon>
        <taxon>Bacteroidaceae</taxon>
        <taxon>Bacteroides</taxon>
    </lineage>
</organism>
<feature type="domain" description="Helicase ATP-binding" evidence="4">
    <location>
        <begin position="25"/>
        <end position="173"/>
    </location>
</feature>
<dbReference type="GO" id="GO:0016887">
    <property type="term" value="F:ATP hydrolysis activity"/>
    <property type="evidence" value="ECO:0007669"/>
    <property type="project" value="InterPro"/>
</dbReference>
<dbReference type="GO" id="GO:0005524">
    <property type="term" value="F:ATP binding"/>
    <property type="evidence" value="ECO:0007669"/>
    <property type="project" value="UniProtKB-KW"/>
</dbReference>
<dbReference type="Pfam" id="PF17757">
    <property type="entry name" value="UvrB_inter"/>
    <property type="match status" value="1"/>
</dbReference>
<dbReference type="PANTHER" id="PTHR24029:SF0">
    <property type="entry name" value="UVRABC SYSTEM PROTEIN B"/>
    <property type="match status" value="1"/>
</dbReference>
<accession>A0A7J5GU58</accession>
<evidence type="ECO:0000256" key="3">
    <source>
        <dbReference type="ARBA" id="ARBA00022840"/>
    </source>
</evidence>
<proteinExistence type="predicted"/>
<dbReference type="InterPro" id="IPR014001">
    <property type="entry name" value="Helicase_ATP-bd"/>
</dbReference>
<dbReference type="InterPro" id="IPR041471">
    <property type="entry name" value="UvrB_inter"/>
</dbReference>
<dbReference type="SMART" id="SM00487">
    <property type="entry name" value="DEXDc"/>
    <property type="match status" value="1"/>
</dbReference>
<keyword evidence="3" id="KW-0067">ATP-binding</keyword>
<dbReference type="Proteomes" id="UP000487221">
    <property type="component" value="Unassembled WGS sequence"/>
</dbReference>
<dbReference type="GO" id="GO:0009380">
    <property type="term" value="C:excinuclease repair complex"/>
    <property type="evidence" value="ECO:0007669"/>
    <property type="project" value="InterPro"/>
</dbReference>
<dbReference type="AlphaFoldDB" id="A0A7J5GU58"/>
<dbReference type="Gene3D" id="3.40.50.300">
    <property type="entry name" value="P-loop containing nucleotide triphosphate hydrolases"/>
    <property type="match status" value="1"/>
</dbReference>
<dbReference type="PANTHER" id="PTHR24029">
    <property type="entry name" value="UVRABC SYSTEM PROTEIN B"/>
    <property type="match status" value="1"/>
</dbReference>
<keyword evidence="2" id="KW-0547">Nucleotide-binding</keyword>
<gene>
    <name evidence="5" type="ORF">GAQ44_16960</name>
</gene>
<sequence length="224" mass="25074">MNKFELTSAYQPTGDQPEAIAQLTEGVREGLPAQTLLGVTGSGKTFTIANVIANINKPTLILSHNKTLAAQLYSEFKGFFPNNAVEYYVSYYDYYQPEAYLPSSDTYIEKDLAINDEIDKLRLAATSALLSGRKDVVVVSSVSCIYGMGNPADFYNNVIEVQQGKNFSRNVFLRRLVDSLYVRNDIDLNRGNFRVKGDTVDIYLAYADNLLRVTFWGDEVDSIE</sequence>
<name>A0A7J5GU58_BACUN</name>
<dbReference type="InterPro" id="IPR004807">
    <property type="entry name" value="UvrB"/>
</dbReference>
<dbReference type="InterPro" id="IPR027417">
    <property type="entry name" value="P-loop_NTPase"/>
</dbReference>